<feature type="non-terminal residue" evidence="2">
    <location>
        <position position="106"/>
    </location>
</feature>
<feature type="compositionally biased region" description="Basic residues" evidence="1">
    <location>
        <begin position="1"/>
        <end position="11"/>
    </location>
</feature>
<name>A0A392R7E3_9FABA</name>
<reference evidence="2 3" key="1">
    <citation type="journal article" date="2018" name="Front. Plant Sci.">
        <title>Red Clover (Trifolium pratense) and Zigzag Clover (T. medium) - A Picture of Genomic Similarities and Differences.</title>
        <authorList>
            <person name="Dluhosova J."/>
            <person name="Istvanek J."/>
            <person name="Nedelnik J."/>
            <person name="Repkova J."/>
        </authorList>
    </citation>
    <scope>NUCLEOTIDE SEQUENCE [LARGE SCALE GENOMIC DNA]</scope>
    <source>
        <strain evidence="3">cv. 10/8</strain>
        <tissue evidence="2">Leaf</tissue>
    </source>
</reference>
<dbReference type="EMBL" id="LXQA010191965">
    <property type="protein sequence ID" value="MCI32012.1"/>
    <property type="molecule type" value="Genomic_DNA"/>
</dbReference>
<proteinExistence type="predicted"/>
<protein>
    <submittedName>
        <fullName evidence="2">Uncharacterized protein</fullName>
    </submittedName>
</protein>
<comment type="caution">
    <text evidence="2">The sequence shown here is derived from an EMBL/GenBank/DDBJ whole genome shotgun (WGS) entry which is preliminary data.</text>
</comment>
<keyword evidence="3" id="KW-1185">Reference proteome</keyword>
<evidence type="ECO:0000313" key="2">
    <source>
        <dbReference type="EMBL" id="MCI32012.1"/>
    </source>
</evidence>
<feature type="region of interest" description="Disordered" evidence="1">
    <location>
        <begin position="1"/>
        <end position="52"/>
    </location>
</feature>
<evidence type="ECO:0000256" key="1">
    <source>
        <dbReference type="SAM" id="MobiDB-lite"/>
    </source>
</evidence>
<dbReference type="Proteomes" id="UP000265520">
    <property type="component" value="Unassembled WGS sequence"/>
</dbReference>
<evidence type="ECO:0000313" key="3">
    <source>
        <dbReference type="Proteomes" id="UP000265520"/>
    </source>
</evidence>
<dbReference type="AlphaFoldDB" id="A0A392R7E3"/>
<organism evidence="2 3">
    <name type="scientific">Trifolium medium</name>
    <dbReference type="NCBI Taxonomy" id="97028"/>
    <lineage>
        <taxon>Eukaryota</taxon>
        <taxon>Viridiplantae</taxon>
        <taxon>Streptophyta</taxon>
        <taxon>Embryophyta</taxon>
        <taxon>Tracheophyta</taxon>
        <taxon>Spermatophyta</taxon>
        <taxon>Magnoliopsida</taxon>
        <taxon>eudicotyledons</taxon>
        <taxon>Gunneridae</taxon>
        <taxon>Pentapetalae</taxon>
        <taxon>rosids</taxon>
        <taxon>fabids</taxon>
        <taxon>Fabales</taxon>
        <taxon>Fabaceae</taxon>
        <taxon>Papilionoideae</taxon>
        <taxon>50 kb inversion clade</taxon>
        <taxon>NPAAA clade</taxon>
        <taxon>Hologalegina</taxon>
        <taxon>IRL clade</taxon>
        <taxon>Trifolieae</taxon>
        <taxon>Trifolium</taxon>
    </lineage>
</organism>
<accession>A0A392R7E3</accession>
<sequence>ERYRESRRHGNNKHEARSASGHRYQRSRSATAYGGRHQAAHGGRWRPEVREDSMRKYTSRQRELRMQEHAWLEMDGGKQLCVNDELGGGKKLCVKDDVGILGSDPK</sequence>
<feature type="non-terminal residue" evidence="2">
    <location>
        <position position="1"/>
    </location>
</feature>